<dbReference type="PRINTS" id="PR00686">
    <property type="entry name" value="TIFACTORIID"/>
</dbReference>
<keyword evidence="2" id="KW-0238">DNA-binding</keyword>
<name>X1B9Z0_9ZZZZ</name>
<dbReference type="GO" id="GO:0003677">
    <property type="term" value="F:DNA binding"/>
    <property type="evidence" value="ECO:0007669"/>
    <property type="project" value="UniProtKB-KW"/>
</dbReference>
<evidence type="ECO:0000256" key="1">
    <source>
        <dbReference type="ARBA" id="ARBA00005560"/>
    </source>
</evidence>
<dbReference type="InterPro" id="IPR000814">
    <property type="entry name" value="TBP"/>
</dbReference>
<gene>
    <name evidence="4" type="ORF">S01H4_18299</name>
</gene>
<dbReference type="GO" id="GO:0006352">
    <property type="term" value="P:DNA-templated transcription initiation"/>
    <property type="evidence" value="ECO:0007669"/>
    <property type="project" value="InterPro"/>
</dbReference>
<dbReference type="Gene3D" id="3.30.310.10">
    <property type="entry name" value="TATA-Binding Protein"/>
    <property type="match status" value="1"/>
</dbReference>
<keyword evidence="3" id="KW-0804">Transcription</keyword>
<feature type="non-terminal residue" evidence="4">
    <location>
        <position position="55"/>
    </location>
</feature>
<protein>
    <submittedName>
        <fullName evidence="4">Uncharacterized protein</fullName>
    </submittedName>
</protein>
<proteinExistence type="inferred from homology"/>
<dbReference type="AlphaFoldDB" id="X1B9Z0"/>
<evidence type="ECO:0000313" key="4">
    <source>
        <dbReference type="EMBL" id="GAG68796.1"/>
    </source>
</evidence>
<organism evidence="4">
    <name type="scientific">marine sediment metagenome</name>
    <dbReference type="NCBI Taxonomy" id="412755"/>
    <lineage>
        <taxon>unclassified sequences</taxon>
        <taxon>metagenomes</taxon>
        <taxon>ecological metagenomes</taxon>
    </lineage>
</organism>
<comment type="caution">
    <text evidence="4">The sequence shown here is derived from an EMBL/GenBank/DDBJ whole genome shotgun (WGS) entry which is preliminary data.</text>
</comment>
<dbReference type="EMBL" id="BART01008102">
    <property type="protein sequence ID" value="GAG68796.1"/>
    <property type="molecule type" value="Genomic_DNA"/>
</dbReference>
<dbReference type="SUPFAM" id="SSF55945">
    <property type="entry name" value="TATA-box binding protein-like"/>
    <property type="match status" value="1"/>
</dbReference>
<dbReference type="InterPro" id="IPR012295">
    <property type="entry name" value="TBP_dom_sf"/>
</dbReference>
<comment type="similarity">
    <text evidence="1">Belongs to the TBP family.</text>
</comment>
<reference evidence="4" key="1">
    <citation type="journal article" date="2014" name="Front. Microbiol.">
        <title>High frequency of phylogenetically diverse reductive dehalogenase-homologous genes in deep subseafloor sedimentary metagenomes.</title>
        <authorList>
            <person name="Kawai M."/>
            <person name="Futagami T."/>
            <person name="Toyoda A."/>
            <person name="Takaki Y."/>
            <person name="Nishi S."/>
            <person name="Hori S."/>
            <person name="Arai W."/>
            <person name="Tsubouchi T."/>
            <person name="Morono Y."/>
            <person name="Uchiyama I."/>
            <person name="Ito T."/>
            <person name="Fujiyama A."/>
            <person name="Inagaki F."/>
            <person name="Takami H."/>
        </authorList>
    </citation>
    <scope>NUCLEOTIDE SEQUENCE</scope>
    <source>
        <strain evidence="4">Expedition CK06-06</strain>
    </source>
</reference>
<accession>X1B9Z0</accession>
<sequence length="55" mass="6316">MSEGTKYNVEIQNVVATSSLETRIDLLAILKVFRNAEYRPKRFPGLVFKMKSPKT</sequence>
<evidence type="ECO:0000256" key="2">
    <source>
        <dbReference type="ARBA" id="ARBA00023125"/>
    </source>
</evidence>
<dbReference type="Pfam" id="PF00352">
    <property type="entry name" value="TBP"/>
    <property type="match status" value="1"/>
</dbReference>
<evidence type="ECO:0000256" key="3">
    <source>
        <dbReference type="ARBA" id="ARBA00023163"/>
    </source>
</evidence>